<evidence type="ECO:0000313" key="1">
    <source>
        <dbReference type="EnsemblMetazoa" id="AATE008108-PA.1"/>
    </source>
</evidence>
<proteinExistence type="predicted"/>
<dbReference type="VEuPathDB" id="VectorBase:AATE008108"/>
<accession>A0A182IYT3</accession>
<dbReference type="AlphaFoldDB" id="A0A182IYT3"/>
<protein>
    <submittedName>
        <fullName evidence="1">Uncharacterized protein</fullName>
    </submittedName>
</protein>
<reference evidence="1" key="1">
    <citation type="submission" date="2022-08" db="UniProtKB">
        <authorList>
            <consortium name="EnsemblMetazoa"/>
        </authorList>
    </citation>
    <scope>IDENTIFICATION</scope>
    <source>
        <strain evidence="1">EBRO</strain>
    </source>
</reference>
<sequence length="236" mass="25062">MEASLPGVGDTFGSLGSGAWEGSRFGGIYGIAVVIIVRAVLAVAGVLVDRLQQLGGRRKVLRATVVDPGQPVRSRCVAGEKVLVRLLLLLLLLVLLVLLLLLGMLLLLLRIATHAAQPTDIGQMLQIMDDLLEGHSDRQDAGRWHRTEQLSVHPVPRSTHARVTASSTATAPNARHVSVRTSAVGEDLDTIVAFGVRNGTGVLPDGLAFKAVDSKTWHGTPSAPGFIVLCASPMRR</sequence>
<name>A0A182IYT3_ANOAO</name>
<dbReference type="EnsemblMetazoa" id="AATE008108-RA">
    <property type="protein sequence ID" value="AATE008108-PA.1"/>
    <property type="gene ID" value="AATE008108"/>
</dbReference>
<organism evidence="1">
    <name type="scientific">Anopheles atroparvus</name>
    <name type="common">European mosquito</name>
    <dbReference type="NCBI Taxonomy" id="41427"/>
    <lineage>
        <taxon>Eukaryota</taxon>
        <taxon>Metazoa</taxon>
        <taxon>Ecdysozoa</taxon>
        <taxon>Arthropoda</taxon>
        <taxon>Hexapoda</taxon>
        <taxon>Insecta</taxon>
        <taxon>Pterygota</taxon>
        <taxon>Neoptera</taxon>
        <taxon>Endopterygota</taxon>
        <taxon>Diptera</taxon>
        <taxon>Nematocera</taxon>
        <taxon>Culicoidea</taxon>
        <taxon>Culicidae</taxon>
        <taxon>Anophelinae</taxon>
        <taxon>Anopheles</taxon>
    </lineage>
</organism>